<evidence type="ECO:0000259" key="1">
    <source>
        <dbReference type="Pfam" id="PF13020"/>
    </source>
</evidence>
<gene>
    <name evidence="2" type="ORF">LD004_21505</name>
</gene>
<evidence type="ECO:0000313" key="3">
    <source>
        <dbReference type="Proteomes" id="UP001198461"/>
    </source>
</evidence>
<evidence type="ECO:0000313" key="2">
    <source>
        <dbReference type="EMBL" id="MCA4706184.1"/>
    </source>
</evidence>
<dbReference type="EMBL" id="JAIWYE010000037">
    <property type="protein sequence ID" value="MCA4706184.1"/>
    <property type="molecule type" value="Genomic_DNA"/>
</dbReference>
<dbReference type="RefSeq" id="WP_225451192.1">
    <property type="nucleotide sequence ID" value="NZ_JAIWXB010000037.1"/>
</dbReference>
<dbReference type="InterPro" id="IPR024975">
    <property type="entry name" value="NOV_C"/>
</dbReference>
<dbReference type="NCBIfam" id="NF047352">
    <property type="entry name" value="P_loop_sacsin"/>
    <property type="match status" value="1"/>
</dbReference>
<dbReference type="Proteomes" id="UP001198461">
    <property type="component" value="Unassembled WGS sequence"/>
</dbReference>
<protein>
    <submittedName>
        <fullName evidence="2">DUF3883 domain-containing protein</fullName>
    </submittedName>
</protein>
<feature type="domain" description="Protein NO VEIN C-terminal" evidence="1">
    <location>
        <begin position="914"/>
        <end position="974"/>
    </location>
</feature>
<dbReference type="SUPFAM" id="SSF55874">
    <property type="entry name" value="ATPase domain of HSP90 chaperone/DNA topoisomerase II/histidine kinase"/>
    <property type="match status" value="1"/>
</dbReference>
<sequence>METSLEHKSSEIKKAWAIAEKRQFCKQSCTKISQGLDRLDPRSGDRAIWELLQNARDLAIKDAFGNREAHIKITLTNEEFIFAHKGMPFTHDTFGSLVKQVSSQTKENEDAVGQYGTGFLTTHAFGRQLFVSGSLDMEEQVPGKYVSIDKFNIDRTFDSITEFVDKMAGQLLKIDDLADAPKISECKEWTVFSYQLATADNAKEKAKLALETAMTMMPYVMTINGAIGDITLSNEIEGKSVQFTKESLADENGLKVMGIHIQENEHVALKKVYYLQSDSREDIIILPLRDAHTAESLEGIAKLFVFFPLLGTEDFGMDFIFHSQRFYPVEERNGIWLPVENGNVRSKFQSNVNVLNEMTDMLFGYLEQHVGEISNWVAISTLKFETVRNKEDVTNDFFLDFKKKWVNFLQQLPIIPSQIERTSACSGIKVFSSHIVEALELQHRDYFDAVYNVASLVYPLPDKSEILAWSHILDGWYADKDAAFLNCEKLAEGVENEKNGITLQVLHQFDMFIKDNAPDVLNTYALIPNREGELKKRSQIYDAKDIPFWLYDIAKTLIPNDTSSFLDTHFADIGDFTAYSRNDLSKSINDTLVRLRKEYLDKNRCYEEGVQCTLAKLSMVFRNEAPQSVRATAMSLICEHLDESYEVAVLSPIDSDERDIAQLPFKHLAENMLLEISTASATWVSEHKDYVHDLHQALHTWNEYFDRNNPDKEGLATRYGAYPNSYLTPCRASELKQGEGIPDDLFGLYQAVFNKDLKESLIHEDYYSFWSFPVLQAKDVAKEIEDKLAEEKFENDIILDIIRNIDDVEWSSYFPRIAEKKAELFMKQVDADCKDGIFQLMKIDNPHKLNMLADLAVNNDFEEIIRRGKEALMKEKMAEVDFEYKKRLGQYVEDYIQKILALQLGDQLEGNHIRVENEQYGHDLVIWLNDEPIYFIEVKSRWSTNQSIKMTPLQLQTSVENKTSYALCCVDMTGIDHRIIEIDDYLPVEETINRTKVLTNIGELNEGIYNALRRGSADEIHIDDDYRCIIPQKVIDTNKVDFNELIQCITNIITKQNR</sequence>
<name>A0AAW4T475_9BACE</name>
<accession>A0AAW4T475</accession>
<dbReference type="Pfam" id="PF13020">
    <property type="entry name" value="NOV_C"/>
    <property type="match status" value="1"/>
</dbReference>
<comment type="caution">
    <text evidence="2">The sequence shown here is derived from an EMBL/GenBank/DDBJ whole genome shotgun (WGS) entry which is preliminary data.</text>
</comment>
<organism evidence="2 3">
    <name type="scientific">Bacteroides xylanisolvens</name>
    <dbReference type="NCBI Taxonomy" id="371601"/>
    <lineage>
        <taxon>Bacteria</taxon>
        <taxon>Pseudomonadati</taxon>
        <taxon>Bacteroidota</taxon>
        <taxon>Bacteroidia</taxon>
        <taxon>Bacteroidales</taxon>
        <taxon>Bacteroidaceae</taxon>
        <taxon>Bacteroides</taxon>
    </lineage>
</organism>
<dbReference type="InterPro" id="IPR036890">
    <property type="entry name" value="HATPase_C_sf"/>
</dbReference>
<dbReference type="AlphaFoldDB" id="A0AAW4T475"/>
<reference evidence="2" key="1">
    <citation type="submission" date="2023-08" db="EMBL/GenBank/DDBJ databases">
        <title>Mucin Metabolism Genes Underlie the Key Renovations of Bacteroides xylanisolvens Genomes in Captive Great Apes.</title>
        <authorList>
            <person name="Nishida A.H."/>
        </authorList>
    </citation>
    <scope>NUCLEOTIDE SEQUENCE</scope>
    <source>
        <strain evidence="2">P13.H9</strain>
    </source>
</reference>
<proteinExistence type="predicted"/>